<organism evidence="1 2">
    <name type="scientific">Streptomyces sedi</name>
    <dbReference type="NCBI Taxonomy" id="555059"/>
    <lineage>
        <taxon>Bacteria</taxon>
        <taxon>Bacillati</taxon>
        <taxon>Actinomycetota</taxon>
        <taxon>Actinomycetes</taxon>
        <taxon>Kitasatosporales</taxon>
        <taxon>Streptomycetaceae</taxon>
        <taxon>Streptomyces</taxon>
    </lineage>
</organism>
<keyword evidence="2" id="KW-1185">Reference proteome</keyword>
<dbReference type="Proteomes" id="UP000311713">
    <property type="component" value="Unassembled WGS sequence"/>
</dbReference>
<gene>
    <name evidence="1" type="ORF">FH715_16265</name>
</gene>
<dbReference type="EMBL" id="VDGT01000011">
    <property type="protein sequence ID" value="TNM29102.1"/>
    <property type="molecule type" value="Genomic_DNA"/>
</dbReference>
<name>A0A5C4UZM3_9ACTN</name>
<protein>
    <submittedName>
        <fullName evidence="1">Uncharacterized protein</fullName>
    </submittedName>
</protein>
<evidence type="ECO:0000313" key="2">
    <source>
        <dbReference type="Proteomes" id="UP000311713"/>
    </source>
</evidence>
<sequence length="83" mass="9054">MNERRSFFSSPAGGVMTREVGAITGELELHSTVDEDGALALRVRYAGADEWYAVEGGPYRLHDARDAEVLHEVLVAIINRPAA</sequence>
<reference evidence="1 2" key="1">
    <citation type="submission" date="2019-06" db="EMBL/GenBank/DDBJ databases">
        <title>Draft genome of Streptomyces sedi sp. JCM16909.</title>
        <authorList>
            <person name="Klykleung N."/>
            <person name="Tanasupawat S."/>
            <person name="Kudo T."/>
            <person name="Yuki M."/>
            <person name="Ohkuma M."/>
        </authorList>
    </citation>
    <scope>NUCLEOTIDE SEQUENCE [LARGE SCALE GENOMIC DNA]</scope>
    <source>
        <strain evidence="1 2">JCM 16909</strain>
    </source>
</reference>
<dbReference type="AlphaFoldDB" id="A0A5C4UZM3"/>
<proteinExistence type="predicted"/>
<dbReference type="RefSeq" id="WP_139645875.1">
    <property type="nucleotide sequence ID" value="NZ_BAAAZS010000005.1"/>
</dbReference>
<comment type="caution">
    <text evidence="1">The sequence shown here is derived from an EMBL/GenBank/DDBJ whole genome shotgun (WGS) entry which is preliminary data.</text>
</comment>
<accession>A0A5C4UZM3</accession>
<evidence type="ECO:0000313" key="1">
    <source>
        <dbReference type="EMBL" id="TNM29102.1"/>
    </source>
</evidence>
<dbReference type="OrthoDB" id="2895671at2"/>